<comment type="caution">
    <text evidence="2">The sequence shown here is derived from an EMBL/GenBank/DDBJ whole genome shotgun (WGS) entry which is preliminary data.</text>
</comment>
<dbReference type="Gene3D" id="3.30.2320.60">
    <property type="entry name" value="FhaA, phosphopeptide-binding domain (DUF3662)"/>
    <property type="match status" value="1"/>
</dbReference>
<dbReference type="EMBL" id="WIXO01000001">
    <property type="protein sequence ID" value="MTE22275.1"/>
    <property type="molecule type" value="Genomic_DNA"/>
</dbReference>
<protein>
    <submittedName>
        <fullName evidence="2">DUF2662 domain-containing protein</fullName>
    </submittedName>
</protein>
<sequence length="136" mass="15122">MRALKRWGRKAGHPKRALLARVLPREPAELSDALRRECDDHLVVLGHSRVVAPNAYEVELPTAVYEKLARRGRRVGQDLADTLARHGENRKYEWAGPLAVRVTTGEDLPDGHYRVTSSATPNVRVGAFADHGEPDS</sequence>
<gene>
    <name evidence="2" type="ORF">F0L17_24865</name>
</gene>
<reference evidence="2 3" key="1">
    <citation type="submission" date="2019-11" db="EMBL/GenBank/DDBJ databases">
        <authorList>
            <person name="Yuan L."/>
        </authorList>
    </citation>
    <scope>NUCLEOTIDE SEQUENCE [LARGE SCALE GENOMIC DNA]</scope>
    <source>
        <strain evidence="2 3">TRM43335</strain>
    </source>
</reference>
<dbReference type="OrthoDB" id="4284589at2"/>
<dbReference type="RefSeq" id="WP_155072787.1">
    <property type="nucleotide sequence ID" value="NZ_WIXO01000001.1"/>
</dbReference>
<feature type="domain" description="FhaA N-terminal" evidence="1">
    <location>
        <begin position="17"/>
        <end position="115"/>
    </location>
</feature>
<accession>A0A6G2BJ14</accession>
<evidence type="ECO:0000313" key="2">
    <source>
        <dbReference type="EMBL" id="MTE22275.1"/>
    </source>
</evidence>
<dbReference type="InterPro" id="IPR022128">
    <property type="entry name" value="FhaA_N"/>
</dbReference>
<dbReference type="Proteomes" id="UP000473014">
    <property type="component" value="Unassembled WGS sequence"/>
</dbReference>
<keyword evidence="3" id="KW-1185">Reference proteome</keyword>
<proteinExistence type="predicted"/>
<dbReference type="AlphaFoldDB" id="A0A6G2BJ14"/>
<name>A0A6G2BJ14_9ACTN</name>
<evidence type="ECO:0000259" key="1">
    <source>
        <dbReference type="Pfam" id="PF12401"/>
    </source>
</evidence>
<organism evidence="2 3">
    <name type="scientific">Streptomyces taklimakanensis</name>
    <dbReference type="NCBI Taxonomy" id="2569853"/>
    <lineage>
        <taxon>Bacteria</taxon>
        <taxon>Bacillati</taxon>
        <taxon>Actinomycetota</taxon>
        <taxon>Actinomycetes</taxon>
        <taxon>Kitasatosporales</taxon>
        <taxon>Streptomycetaceae</taxon>
        <taxon>Streptomyces</taxon>
    </lineage>
</organism>
<evidence type="ECO:0000313" key="3">
    <source>
        <dbReference type="Proteomes" id="UP000473014"/>
    </source>
</evidence>
<dbReference type="InterPro" id="IPR042287">
    <property type="entry name" value="FhaA_N_sf"/>
</dbReference>
<dbReference type="Pfam" id="PF12401">
    <property type="entry name" value="FhaA_N"/>
    <property type="match status" value="1"/>
</dbReference>